<dbReference type="InterPro" id="IPR014718">
    <property type="entry name" value="GH-type_carb-bd"/>
</dbReference>
<protein>
    <recommendedName>
        <fullName evidence="3">Aldose 1-epimerase</fullName>
    </recommendedName>
</protein>
<evidence type="ECO:0000313" key="2">
    <source>
        <dbReference type="Proteomes" id="UP001357733"/>
    </source>
</evidence>
<gene>
    <name evidence="1" type="ORF">VLK81_01165</name>
</gene>
<evidence type="ECO:0000313" key="1">
    <source>
        <dbReference type="EMBL" id="MEB3428646.1"/>
    </source>
</evidence>
<evidence type="ECO:0008006" key="3">
    <source>
        <dbReference type="Google" id="ProtNLM"/>
    </source>
</evidence>
<sequence length="273" mass="32042">MKKIRSEILEMTICEDFGGKIISFKDYSKEYLFQGNSKIKPDSDSLFESGFDYGLDECFPTIDQCQFLGVNYKDHGDLWRSGWDLSFKENSFVGRAYSNSSGLSFKRIVTLEKNKARFDYEIENKNNHISYFLYTLHPLFNFDPDSYFSLPFDKDKIFNVKGMEELKEKDICELRSYESGKTYKFYNDQILKNNKARIFYPSIKKVLSLEFDKNTLPYFAIWISREKGKENMALEPSNGFYDKLDRAVGNGLKALKPHEKISFTTKIKIERMD</sequence>
<dbReference type="Proteomes" id="UP001357733">
    <property type="component" value="Unassembled WGS sequence"/>
</dbReference>
<name>A0AAW9MNQ1_9FIRM</name>
<dbReference type="EMBL" id="JAYKOT010000001">
    <property type="protein sequence ID" value="MEB3428646.1"/>
    <property type="molecule type" value="Genomic_DNA"/>
</dbReference>
<proteinExistence type="predicted"/>
<accession>A0AAW9MNQ1</accession>
<dbReference type="AlphaFoldDB" id="A0AAW9MNQ1"/>
<dbReference type="InterPro" id="IPR011013">
    <property type="entry name" value="Gal_mutarotase_sf_dom"/>
</dbReference>
<dbReference type="SUPFAM" id="SSF74650">
    <property type="entry name" value="Galactose mutarotase-like"/>
    <property type="match status" value="1"/>
</dbReference>
<organism evidence="1 2">
    <name type="scientific">Citroniella saccharovorans</name>
    <dbReference type="NCBI Taxonomy" id="2053367"/>
    <lineage>
        <taxon>Bacteria</taxon>
        <taxon>Bacillati</taxon>
        <taxon>Bacillota</taxon>
        <taxon>Tissierellia</taxon>
        <taxon>Tissierellales</taxon>
        <taxon>Peptoniphilaceae</taxon>
        <taxon>Citroniella</taxon>
    </lineage>
</organism>
<keyword evidence="2" id="KW-1185">Reference proteome</keyword>
<comment type="caution">
    <text evidence="1">The sequence shown here is derived from an EMBL/GenBank/DDBJ whole genome shotgun (WGS) entry which is preliminary data.</text>
</comment>
<dbReference type="Gene3D" id="2.70.98.10">
    <property type="match status" value="1"/>
</dbReference>
<dbReference type="RefSeq" id="WP_324618683.1">
    <property type="nucleotide sequence ID" value="NZ_JAYKOT010000001.1"/>
</dbReference>
<dbReference type="GO" id="GO:0003824">
    <property type="term" value="F:catalytic activity"/>
    <property type="evidence" value="ECO:0007669"/>
    <property type="project" value="InterPro"/>
</dbReference>
<dbReference type="GO" id="GO:0030246">
    <property type="term" value="F:carbohydrate binding"/>
    <property type="evidence" value="ECO:0007669"/>
    <property type="project" value="InterPro"/>
</dbReference>
<reference evidence="1 2" key="1">
    <citation type="submission" date="2024-01" db="EMBL/GenBank/DDBJ databases">
        <title>Complete genome sequence of Citroniella saccharovorans strain M6.X9, isolated from human fecal sample.</title>
        <authorList>
            <person name="Cheng G."/>
            <person name="Westerholm M."/>
            <person name="Schnurer A."/>
        </authorList>
    </citation>
    <scope>NUCLEOTIDE SEQUENCE [LARGE SCALE GENOMIC DNA]</scope>
    <source>
        <strain evidence="1 2">DSM 29873</strain>
    </source>
</reference>
<dbReference type="GO" id="GO:0005975">
    <property type="term" value="P:carbohydrate metabolic process"/>
    <property type="evidence" value="ECO:0007669"/>
    <property type="project" value="InterPro"/>
</dbReference>